<dbReference type="Proteomes" id="UP000289411">
    <property type="component" value="Unassembled WGS sequence"/>
</dbReference>
<reference evidence="1 2" key="2">
    <citation type="submission" date="2019-02" db="EMBL/GenBank/DDBJ databases">
        <title>'Lichenibacterium ramalinii' gen. nov. sp. nov., 'Lichenibacterium minor' gen. nov. sp. nov.</title>
        <authorList>
            <person name="Pankratov T."/>
        </authorList>
    </citation>
    <scope>NUCLEOTIDE SEQUENCE [LARGE SCALE GENOMIC DNA]</scope>
    <source>
        <strain evidence="1 2">RmlP001</strain>
    </source>
</reference>
<evidence type="ECO:0000313" key="2">
    <source>
        <dbReference type="Proteomes" id="UP000289411"/>
    </source>
</evidence>
<organism evidence="1 2">
    <name type="scientific">Lichenibacterium ramalinae</name>
    <dbReference type="NCBI Taxonomy" id="2316527"/>
    <lineage>
        <taxon>Bacteria</taxon>
        <taxon>Pseudomonadati</taxon>
        <taxon>Pseudomonadota</taxon>
        <taxon>Alphaproteobacteria</taxon>
        <taxon>Hyphomicrobiales</taxon>
        <taxon>Lichenihabitantaceae</taxon>
        <taxon>Lichenibacterium</taxon>
    </lineage>
</organism>
<dbReference type="AlphaFoldDB" id="A0A4Q2R6Q5"/>
<comment type="caution">
    <text evidence="1">The sequence shown here is derived from an EMBL/GenBank/DDBJ whole genome shotgun (WGS) entry which is preliminary data.</text>
</comment>
<dbReference type="EMBL" id="QYBC01000021">
    <property type="protein sequence ID" value="RYB02245.1"/>
    <property type="molecule type" value="Genomic_DNA"/>
</dbReference>
<accession>A0A4Q2R6Q5</accession>
<protein>
    <submittedName>
        <fullName evidence="1">Uncharacterized protein</fullName>
    </submittedName>
</protein>
<sequence length="81" mass="8301">MRFRSEWLTLFTLTAVAVGAVSLPRGLAPAAVAFAPGAGTAGAVARRADLMAAGVDLMPIGTARAVGRAKSLRARPMPDRP</sequence>
<keyword evidence="2" id="KW-1185">Reference proteome</keyword>
<name>A0A4Q2R6Q5_9HYPH</name>
<reference evidence="1 2" key="1">
    <citation type="submission" date="2018-09" db="EMBL/GenBank/DDBJ databases">
        <authorList>
            <person name="Grouzdev D.S."/>
            <person name="Krutkina M.S."/>
        </authorList>
    </citation>
    <scope>NUCLEOTIDE SEQUENCE [LARGE SCALE GENOMIC DNA]</scope>
    <source>
        <strain evidence="1 2">RmlP001</strain>
    </source>
</reference>
<evidence type="ECO:0000313" key="1">
    <source>
        <dbReference type="EMBL" id="RYB02245.1"/>
    </source>
</evidence>
<proteinExistence type="predicted"/>
<dbReference type="RefSeq" id="WP_129221254.1">
    <property type="nucleotide sequence ID" value="NZ_QYBC01000021.1"/>
</dbReference>
<gene>
    <name evidence="1" type="ORF">D3272_21405</name>
</gene>